<dbReference type="Proteomes" id="UP001551584">
    <property type="component" value="Unassembled WGS sequence"/>
</dbReference>
<name>A0ABV3EI63_9ACTN</name>
<accession>A0ABV3EI63</accession>
<protein>
    <submittedName>
        <fullName evidence="2">Uncharacterized protein</fullName>
    </submittedName>
</protein>
<evidence type="ECO:0000313" key="2">
    <source>
        <dbReference type="EMBL" id="MEU9575879.1"/>
    </source>
</evidence>
<reference evidence="2 3" key="1">
    <citation type="submission" date="2024-06" db="EMBL/GenBank/DDBJ databases">
        <title>The Natural Products Discovery Center: Release of the First 8490 Sequenced Strains for Exploring Actinobacteria Biosynthetic Diversity.</title>
        <authorList>
            <person name="Kalkreuter E."/>
            <person name="Kautsar S.A."/>
            <person name="Yang D."/>
            <person name="Bader C.D."/>
            <person name="Teijaro C.N."/>
            <person name="Fluegel L."/>
            <person name="Davis C.M."/>
            <person name="Simpson J.R."/>
            <person name="Lauterbach L."/>
            <person name="Steele A.D."/>
            <person name="Gui C."/>
            <person name="Meng S."/>
            <person name="Li G."/>
            <person name="Viehrig K."/>
            <person name="Ye F."/>
            <person name="Su P."/>
            <person name="Kiefer A.F."/>
            <person name="Nichols A."/>
            <person name="Cepeda A.J."/>
            <person name="Yan W."/>
            <person name="Fan B."/>
            <person name="Jiang Y."/>
            <person name="Adhikari A."/>
            <person name="Zheng C.-J."/>
            <person name="Schuster L."/>
            <person name="Cowan T.M."/>
            <person name="Smanski M.J."/>
            <person name="Chevrette M.G."/>
            <person name="De Carvalho L.P.S."/>
            <person name="Shen B."/>
        </authorList>
    </citation>
    <scope>NUCLEOTIDE SEQUENCE [LARGE SCALE GENOMIC DNA]</scope>
    <source>
        <strain evidence="2 3">NPDC048117</strain>
    </source>
</reference>
<proteinExistence type="predicted"/>
<evidence type="ECO:0000313" key="3">
    <source>
        <dbReference type="Proteomes" id="UP001551584"/>
    </source>
</evidence>
<dbReference type="RefSeq" id="WP_359267861.1">
    <property type="nucleotide sequence ID" value="NZ_JBEZNA010000001.1"/>
</dbReference>
<evidence type="ECO:0000256" key="1">
    <source>
        <dbReference type="SAM" id="MobiDB-lite"/>
    </source>
</evidence>
<dbReference type="EMBL" id="JBEZNA010000001">
    <property type="protein sequence ID" value="MEU9575879.1"/>
    <property type="molecule type" value="Genomic_DNA"/>
</dbReference>
<organism evidence="2 3">
    <name type="scientific">Streptomyces chilikensis</name>
    <dbReference type="NCBI Taxonomy" id="1194079"/>
    <lineage>
        <taxon>Bacteria</taxon>
        <taxon>Bacillati</taxon>
        <taxon>Actinomycetota</taxon>
        <taxon>Actinomycetes</taxon>
        <taxon>Kitasatosporales</taxon>
        <taxon>Streptomycetaceae</taxon>
        <taxon>Streptomyces</taxon>
    </lineage>
</organism>
<keyword evidence="3" id="KW-1185">Reference proteome</keyword>
<feature type="region of interest" description="Disordered" evidence="1">
    <location>
        <begin position="1"/>
        <end position="23"/>
    </location>
</feature>
<gene>
    <name evidence="2" type="ORF">AB0D95_01015</name>
</gene>
<sequence length="122" mass="12170">MEPRTAPGGTARGRDADRLAGGAVPSITKPVRRVLSSTPLNCGVTACPAAEDGPNGFWACPVAASGVPYVAGVVGPAVTVGLSCWEPAVVSPVSTCGQKEGVASRPPGMVTGCESVSVRLRP</sequence>
<comment type="caution">
    <text evidence="2">The sequence shown here is derived from an EMBL/GenBank/DDBJ whole genome shotgun (WGS) entry which is preliminary data.</text>
</comment>